<dbReference type="AlphaFoldDB" id="A0A183LER0"/>
<organism evidence="14 15">
    <name type="scientific">Schistosoma margrebowiei</name>
    <dbReference type="NCBI Taxonomy" id="48269"/>
    <lineage>
        <taxon>Eukaryota</taxon>
        <taxon>Metazoa</taxon>
        <taxon>Spiralia</taxon>
        <taxon>Lophotrochozoa</taxon>
        <taxon>Platyhelminthes</taxon>
        <taxon>Trematoda</taxon>
        <taxon>Digenea</taxon>
        <taxon>Strigeidida</taxon>
        <taxon>Schistosomatoidea</taxon>
        <taxon>Schistosomatidae</taxon>
        <taxon>Schistosoma</taxon>
    </lineage>
</organism>
<dbReference type="EC" id="4.6.1.1" evidence="3"/>
<accession>A0A183LER0</accession>
<feature type="region of interest" description="Disordered" evidence="12">
    <location>
        <begin position="1072"/>
        <end position="1094"/>
    </location>
</feature>
<dbReference type="EMBL" id="UZAI01000570">
    <property type="protein sequence ID" value="VDO54452.1"/>
    <property type="molecule type" value="Genomic_DNA"/>
</dbReference>
<evidence type="ECO:0000256" key="6">
    <source>
        <dbReference type="ARBA" id="ARBA00022741"/>
    </source>
</evidence>
<protein>
    <recommendedName>
        <fullName evidence="3">adenylate cyclase</fullName>
        <ecNumber evidence="3">4.6.1.1</ecNumber>
    </recommendedName>
</protein>
<evidence type="ECO:0000256" key="10">
    <source>
        <dbReference type="ARBA" id="ARBA00023136"/>
    </source>
</evidence>
<comment type="subcellular location">
    <subcellularLocation>
        <location evidence="2">Membrane</location>
        <topology evidence="2">Multi-pass membrane protein</topology>
    </subcellularLocation>
</comment>
<dbReference type="GO" id="GO:0005524">
    <property type="term" value="F:ATP binding"/>
    <property type="evidence" value="ECO:0007669"/>
    <property type="project" value="UniProtKB-KW"/>
</dbReference>
<dbReference type="STRING" id="48269.A0A183LER0"/>
<evidence type="ECO:0000256" key="9">
    <source>
        <dbReference type="ARBA" id="ARBA00022989"/>
    </source>
</evidence>
<dbReference type="Pfam" id="PF00211">
    <property type="entry name" value="Guanylate_cyc"/>
    <property type="match status" value="1"/>
</dbReference>
<name>A0A183LER0_9TREM</name>
<evidence type="ECO:0000256" key="2">
    <source>
        <dbReference type="ARBA" id="ARBA00004141"/>
    </source>
</evidence>
<dbReference type="GO" id="GO:0004016">
    <property type="term" value="F:adenylate cyclase activity"/>
    <property type="evidence" value="ECO:0007669"/>
    <property type="project" value="UniProtKB-EC"/>
</dbReference>
<feature type="transmembrane region" description="Helical" evidence="13">
    <location>
        <begin position="341"/>
        <end position="360"/>
    </location>
</feature>
<evidence type="ECO:0000256" key="1">
    <source>
        <dbReference type="ARBA" id="ARBA00001593"/>
    </source>
</evidence>
<dbReference type="GO" id="GO:0005886">
    <property type="term" value="C:plasma membrane"/>
    <property type="evidence" value="ECO:0007669"/>
    <property type="project" value="TreeGrafter"/>
</dbReference>
<evidence type="ECO:0000256" key="7">
    <source>
        <dbReference type="ARBA" id="ARBA00022840"/>
    </source>
</evidence>
<evidence type="ECO:0000256" key="5">
    <source>
        <dbReference type="ARBA" id="ARBA00022723"/>
    </source>
</evidence>
<evidence type="ECO:0000313" key="14">
    <source>
        <dbReference type="EMBL" id="VDO54452.1"/>
    </source>
</evidence>
<dbReference type="Proteomes" id="UP000277204">
    <property type="component" value="Unassembled WGS sequence"/>
</dbReference>
<dbReference type="GO" id="GO:0009190">
    <property type="term" value="P:cyclic nucleotide biosynthetic process"/>
    <property type="evidence" value="ECO:0007669"/>
    <property type="project" value="InterPro"/>
</dbReference>
<keyword evidence="11" id="KW-0456">Lyase</keyword>
<evidence type="ECO:0000256" key="12">
    <source>
        <dbReference type="SAM" id="MobiDB-lite"/>
    </source>
</evidence>
<proteinExistence type="predicted"/>
<dbReference type="Gene3D" id="3.30.70.1230">
    <property type="entry name" value="Nucleotide cyclase"/>
    <property type="match status" value="1"/>
</dbReference>
<feature type="region of interest" description="Disordered" evidence="12">
    <location>
        <begin position="954"/>
        <end position="973"/>
    </location>
</feature>
<keyword evidence="10 13" id="KW-0472">Membrane</keyword>
<keyword evidence="5" id="KW-0479">Metal-binding</keyword>
<evidence type="ECO:0000256" key="8">
    <source>
        <dbReference type="ARBA" id="ARBA00022842"/>
    </source>
</evidence>
<dbReference type="GO" id="GO:0007189">
    <property type="term" value="P:adenylate cyclase-activating G protein-coupled receptor signaling pathway"/>
    <property type="evidence" value="ECO:0007669"/>
    <property type="project" value="TreeGrafter"/>
</dbReference>
<dbReference type="SUPFAM" id="SSF55073">
    <property type="entry name" value="Nucleotide cyclase"/>
    <property type="match status" value="1"/>
</dbReference>
<evidence type="ECO:0000256" key="3">
    <source>
        <dbReference type="ARBA" id="ARBA00012201"/>
    </source>
</evidence>
<dbReference type="CDD" id="cd07302">
    <property type="entry name" value="CHD"/>
    <property type="match status" value="1"/>
</dbReference>
<feature type="region of interest" description="Disordered" evidence="12">
    <location>
        <begin position="994"/>
        <end position="1015"/>
    </location>
</feature>
<dbReference type="PROSITE" id="PS50125">
    <property type="entry name" value="GUANYLATE_CYCLASE_2"/>
    <property type="match status" value="1"/>
</dbReference>
<keyword evidence="15" id="KW-1185">Reference proteome</keyword>
<keyword evidence="9 13" id="KW-1133">Transmembrane helix</keyword>
<feature type="transmembrane region" description="Helical" evidence="13">
    <location>
        <begin position="202"/>
        <end position="223"/>
    </location>
</feature>
<dbReference type="SMART" id="SM00044">
    <property type="entry name" value="CYCc"/>
    <property type="match status" value="1"/>
</dbReference>
<evidence type="ECO:0000313" key="15">
    <source>
        <dbReference type="Proteomes" id="UP000277204"/>
    </source>
</evidence>
<evidence type="ECO:0000256" key="13">
    <source>
        <dbReference type="SAM" id="Phobius"/>
    </source>
</evidence>
<dbReference type="InterPro" id="IPR029787">
    <property type="entry name" value="Nucleotide_cyclase"/>
</dbReference>
<dbReference type="PANTHER" id="PTHR45627:SF12">
    <property type="entry name" value="ADENYLATE CYCLASE TYPE 2"/>
    <property type="match status" value="1"/>
</dbReference>
<feature type="compositionally biased region" description="Low complexity" evidence="12">
    <location>
        <begin position="959"/>
        <end position="973"/>
    </location>
</feature>
<evidence type="ECO:0000256" key="4">
    <source>
        <dbReference type="ARBA" id="ARBA00022692"/>
    </source>
</evidence>
<gene>
    <name evidence="14" type="ORF">SMRZ_LOCUS2285</name>
</gene>
<keyword evidence="6" id="KW-0547">Nucleotide-binding</keyword>
<keyword evidence="4 13" id="KW-0812">Transmembrane</keyword>
<feature type="transmembrane region" description="Helical" evidence="13">
    <location>
        <begin position="419"/>
        <end position="437"/>
    </location>
</feature>
<dbReference type="PANTHER" id="PTHR45627">
    <property type="entry name" value="ADENYLATE CYCLASE TYPE 1"/>
    <property type="match status" value="1"/>
</dbReference>
<keyword evidence="7" id="KW-0067">ATP-binding</keyword>
<reference evidence="14 15" key="1">
    <citation type="submission" date="2018-11" db="EMBL/GenBank/DDBJ databases">
        <authorList>
            <consortium name="Pathogen Informatics"/>
        </authorList>
    </citation>
    <scope>NUCLEOTIDE SEQUENCE [LARGE SCALE GENOMIC DNA]</scope>
    <source>
        <strain evidence="14 15">Zambia</strain>
    </source>
</reference>
<feature type="transmembrane region" description="Helical" evidence="13">
    <location>
        <begin position="449"/>
        <end position="469"/>
    </location>
</feature>
<dbReference type="GO" id="GO:0046872">
    <property type="term" value="F:metal ion binding"/>
    <property type="evidence" value="ECO:0007669"/>
    <property type="project" value="UniProtKB-KW"/>
</dbReference>
<evidence type="ECO:0000256" key="11">
    <source>
        <dbReference type="ARBA" id="ARBA00023239"/>
    </source>
</evidence>
<dbReference type="InterPro" id="IPR001054">
    <property type="entry name" value="A/G_cyclase"/>
</dbReference>
<feature type="transmembrane region" description="Helical" evidence="13">
    <location>
        <begin position="255"/>
        <end position="275"/>
    </location>
</feature>
<keyword evidence="8" id="KW-0460">Magnesium</keyword>
<dbReference type="GO" id="GO:0035556">
    <property type="term" value="P:intracellular signal transduction"/>
    <property type="evidence" value="ECO:0007669"/>
    <property type="project" value="InterPro"/>
</dbReference>
<comment type="catalytic activity">
    <reaction evidence="1">
        <text>ATP = 3',5'-cyclic AMP + diphosphate</text>
        <dbReference type="Rhea" id="RHEA:15389"/>
        <dbReference type="ChEBI" id="CHEBI:30616"/>
        <dbReference type="ChEBI" id="CHEBI:33019"/>
        <dbReference type="ChEBI" id="CHEBI:58165"/>
        <dbReference type="EC" id="4.6.1.1"/>
    </reaction>
</comment>
<sequence>MPDVQVKTNEPQYENWIGAHSKKDKYLTESPLLDVELPHGLQLSARRGPEVELYDVAGVHLLCPPETRSNNQNSKHVWSGLHWFKSFFNSKHRKTSSDSPVILSNKSADIKSSLYNLSSSHLPTNASQYVSSNYNQKTQTRNDLSLSTQHAICQKQSYFSTLKDKLSNDWLCLNTTNNYCSSPNVYKYYENYFILKYRQAEINLFISLNLIVCIFLVVSMMIYSNYNTLPPTLDSSSFIQHSYAVSSLHLTHMNLIRLNLLISSTVLLLISVLFANMPCISKSSHSIQHIMSNKSTGKAIKPLYTKNSSIDTDNRTYSYNSDTQESVNLIVARKLRRNLRWSHGLSYIACVLFILANLPWSKLYHTLSKVHTTPSVVQQFNCSSSHLAYSNDTSISFIMNQTTIVHQNNLFDFENTNHLIDNLWLLIFSIILILGFFDVDSIWSKYWRYGLTIIMSILYFVLINVNYGLTHSETLIKRSNLINNTDTGNNYIIFVNSSLCPQWIQKATFIQPVLWWTDHRGILWRSNLATLCAILCAHLIGQLIAVWTSRHRYRLFLTASYTQAIIFRLHMTESKLHRLSKCLVPAPLADDLVNDFINGHLSWSSPLVIYLRNVTFLSAELVGLSNLSSNLASTLKSNTNINHELICQQFISFINDIYTCFDYLAQNESCYRVRLNANEYLCIAGYPETRVDHARSCIDLGLNMLKIIGEISERSHVQLELRVSVHTGTAYAIVLGRSRLGFDLIGDDVTYVSRLKYAAYRPCRVLTSRSTFNQLPEGFRGEAGPIFGYPNPVIIPTNESIKSSHHNQTTMETYFVQPRTIVVGGSRQETLDPGFVLLGTRQQGVPVIWRELVLPGRLDPVSPSFTVRDVTSELSGPRLTFFLFYSLYSIQESTAIVDTLNPIDLNGLQSSLLSSTADWSTLTNLDLNSASTVITRLASVASILCRHVMNKNNPLLDGNDNSNSNTRTHNSRNNILPELPLGFLFHSTLDHHHHRYQQERQSSHHKHHHDEDEESKAIKVNLLRILSNKEFDLLDYSDYKHYEPIVTATTTTNMTTTNDRYNSHPLEFSSYHRHHHHHQHHGDGHPPLNGEPSSTSELLAMIAVNLAESLDRDHSNYGVEDDNDIADCSNKFVPCQKRAGKLRKNW</sequence>